<dbReference type="RefSeq" id="WP_192599146.1">
    <property type="nucleotide sequence ID" value="NZ_JADBEL010000013.1"/>
</dbReference>
<accession>A0A927MIP2</accession>
<dbReference type="Gene3D" id="3.40.50.1820">
    <property type="entry name" value="alpha/beta hydrolase"/>
    <property type="match status" value="1"/>
</dbReference>
<sequence length="261" mass="30018">MFELNCEIINAGNPERIIFFNPLASDFTVWKSMVNFFKEDYEVVLIDYPGYGLSPYEPIQSLEWLSDKILSQLQTLDLKPTHLIGYSFGSWIAQRLATSELLNIKTLSLIGSSAHVYQLGIFMTEGWLEILETCGVDAMLKQLSYWSFHPLTFQQNPKLLNIYVRSSKKGINNIETLKDQIKAISNYQEATDLSRISVPTLILRGEYDISYPKFCSEKLIKLIKDTTYIEIEHSAHSTLWEQPKEVIKAVSTFLNKIDKKD</sequence>
<dbReference type="InterPro" id="IPR000639">
    <property type="entry name" value="Epox_hydrolase-like"/>
</dbReference>
<dbReference type="SUPFAM" id="SSF53474">
    <property type="entry name" value="alpha/beta-Hydrolases"/>
    <property type="match status" value="1"/>
</dbReference>
<name>A0A927MIP2_9BACL</name>
<reference evidence="2" key="1">
    <citation type="submission" date="2020-10" db="EMBL/GenBank/DDBJ databases">
        <title>Genomic Encyclopedia of Type Strains, Phase IV (KMG-IV): sequencing the most valuable type-strain genomes for metagenomic binning, comparative biology and taxonomic classification.</title>
        <authorList>
            <person name="Goeker M."/>
        </authorList>
    </citation>
    <scope>NUCLEOTIDE SEQUENCE</scope>
    <source>
        <strain evidence="2">DSM 13886</strain>
    </source>
</reference>
<dbReference type="InterPro" id="IPR050266">
    <property type="entry name" value="AB_hydrolase_sf"/>
</dbReference>
<dbReference type="PANTHER" id="PTHR43798:SF33">
    <property type="entry name" value="HYDROLASE, PUTATIVE (AFU_ORTHOLOGUE AFUA_2G14860)-RELATED"/>
    <property type="match status" value="1"/>
</dbReference>
<proteinExistence type="predicted"/>
<evidence type="ECO:0000313" key="2">
    <source>
        <dbReference type="EMBL" id="MBE1555424.1"/>
    </source>
</evidence>
<dbReference type="GO" id="GO:0046464">
    <property type="term" value="P:acylglycerol catabolic process"/>
    <property type="evidence" value="ECO:0007669"/>
    <property type="project" value="TreeGrafter"/>
</dbReference>
<evidence type="ECO:0000259" key="1">
    <source>
        <dbReference type="Pfam" id="PF00561"/>
    </source>
</evidence>
<gene>
    <name evidence="2" type="ORF">H4683_002529</name>
</gene>
<keyword evidence="3" id="KW-1185">Reference proteome</keyword>
<dbReference type="PRINTS" id="PR00111">
    <property type="entry name" value="ABHYDROLASE"/>
</dbReference>
<dbReference type="EMBL" id="JADBEL010000013">
    <property type="protein sequence ID" value="MBE1555424.1"/>
    <property type="molecule type" value="Genomic_DNA"/>
</dbReference>
<dbReference type="PANTHER" id="PTHR43798">
    <property type="entry name" value="MONOACYLGLYCEROL LIPASE"/>
    <property type="match status" value="1"/>
</dbReference>
<feature type="domain" description="AB hydrolase-1" evidence="1">
    <location>
        <begin position="18"/>
        <end position="243"/>
    </location>
</feature>
<protein>
    <submittedName>
        <fullName evidence="2">Pimeloyl-ACP methyl ester carboxylesterase</fullName>
    </submittedName>
</protein>
<dbReference type="AlphaFoldDB" id="A0A927MIP2"/>
<comment type="caution">
    <text evidence="2">The sequence shown here is derived from an EMBL/GenBank/DDBJ whole genome shotgun (WGS) entry which is preliminary data.</text>
</comment>
<dbReference type="PRINTS" id="PR00412">
    <property type="entry name" value="EPOXHYDRLASE"/>
</dbReference>
<evidence type="ECO:0000313" key="3">
    <source>
        <dbReference type="Proteomes" id="UP000658225"/>
    </source>
</evidence>
<dbReference type="InterPro" id="IPR029058">
    <property type="entry name" value="AB_hydrolase_fold"/>
</dbReference>
<organism evidence="2 3">
    <name type="scientific">Sporosarcina limicola</name>
    <dbReference type="NCBI Taxonomy" id="34101"/>
    <lineage>
        <taxon>Bacteria</taxon>
        <taxon>Bacillati</taxon>
        <taxon>Bacillota</taxon>
        <taxon>Bacilli</taxon>
        <taxon>Bacillales</taxon>
        <taxon>Caryophanaceae</taxon>
        <taxon>Sporosarcina</taxon>
    </lineage>
</organism>
<dbReference type="GO" id="GO:0016020">
    <property type="term" value="C:membrane"/>
    <property type="evidence" value="ECO:0007669"/>
    <property type="project" value="TreeGrafter"/>
</dbReference>
<dbReference type="Proteomes" id="UP000658225">
    <property type="component" value="Unassembled WGS sequence"/>
</dbReference>
<dbReference type="Pfam" id="PF00561">
    <property type="entry name" value="Abhydrolase_1"/>
    <property type="match status" value="1"/>
</dbReference>
<dbReference type="InterPro" id="IPR000073">
    <property type="entry name" value="AB_hydrolase_1"/>
</dbReference>
<dbReference type="GO" id="GO:0047372">
    <property type="term" value="F:monoacylglycerol lipase activity"/>
    <property type="evidence" value="ECO:0007669"/>
    <property type="project" value="TreeGrafter"/>
</dbReference>